<dbReference type="AlphaFoldDB" id="A0A7J7CP39"/>
<feature type="compositionally biased region" description="Low complexity" evidence="1">
    <location>
        <begin position="169"/>
        <end position="179"/>
    </location>
</feature>
<name>A0A7J7CP39_TRIWF</name>
<feature type="region of interest" description="Disordered" evidence="1">
    <location>
        <begin position="93"/>
        <end position="179"/>
    </location>
</feature>
<organism evidence="2 3">
    <name type="scientific">Tripterygium wilfordii</name>
    <name type="common">Thunder God vine</name>
    <dbReference type="NCBI Taxonomy" id="458696"/>
    <lineage>
        <taxon>Eukaryota</taxon>
        <taxon>Viridiplantae</taxon>
        <taxon>Streptophyta</taxon>
        <taxon>Embryophyta</taxon>
        <taxon>Tracheophyta</taxon>
        <taxon>Spermatophyta</taxon>
        <taxon>Magnoliopsida</taxon>
        <taxon>eudicotyledons</taxon>
        <taxon>Gunneridae</taxon>
        <taxon>Pentapetalae</taxon>
        <taxon>rosids</taxon>
        <taxon>fabids</taxon>
        <taxon>Celastrales</taxon>
        <taxon>Celastraceae</taxon>
        <taxon>Tripterygium</taxon>
    </lineage>
</organism>
<feature type="region of interest" description="Disordered" evidence="1">
    <location>
        <begin position="1"/>
        <end position="25"/>
    </location>
</feature>
<proteinExistence type="predicted"/>
<feature type="compositionally biased region" description="Basic and acidic residues" evidence="1">
    <location>
        <begin position="136"/>
        <end position="149"/>
    </location>
</feature>
<evidence type="ECO:0000313" key="2">
    <source>
        <dbReference type="EMBL" id="KAF5735850.1"/>
    </source>
</evidence>
<sequence length="179" mass="19967">MGCGVSKFEVEEEDPKSVHVRRSDRHARIPKTKVEEDDVVIEHEEHARVMKRVVGADERPEVVVEKDNINREELIEPKKVVVVVPPPTVQVVYGGDEKEETPGREDSISCNPGSPSFRDYCIAHDSGDDEADDEEFGAKEEKISTKEGLLKGGKVSGTRATRRRRVRGLRSVLHRGSAS</sequence>
<evidence type="ECO:0000256" key="1">
    <source>
        <dbReference type="SAM" id="MobiDB-lite"/>
    </source>
</evidence>
<protein>
    <submittedName>
        <fullName evidence="2">Uncharacterized protein</fullName>
    </submittedName>
</protein>
<dbReference type="Proteomes" id="UP000593562">
    <property type="component" value="Unassembled WGS sequence"/>
</dbReference>
<dbReference type="InParanoid" id="A0A7J7CP39"/>
<dbReference type="EMBL" id="JAAARO010000015">
    <property type="protein sequence ID" value="KAF5735850.1"/>
    <property type="molecule type" value="Genomic_DNA"/>
</dbReference>
<reference evidence="2 3" key="1">
    <citation type="journal article" date="2020" name="Nat. Commun.">
        <title>Genome of Tripterygium wilfordii and identification of cytochrome P450 involved in triptolide biosynthesis.</title>
        <authorList>
            <person name="Tu L."/>
            <person name="Su P."/>
            <person name="Zhang Z."/>
            <person name="Gao L."/>
            <person name="Wang J."/>
            <person name="Hu T."/>
            <person name="Zhou J."/>
            <person name="Zhang Y."/>
            <person name="Zhao Y."/>
            <person name="Liu Y."/>
            <person name="Song Y."/>
            <person name="Tong Y."/>
            <person name="Lu Y."/>
            <person name="Yang J."/>
            <person name="Xu C."/>
            <person name="Jia M."/>
            <person name="Peters R.J."/>
            <person name="Huang L."/>
            <person name="Gao W."/>
        </authorList>
    </citation>
    <scope>NUCLEOTIDE SEQUENCE [LARGE SCALE GENOMIC DNA]</scope>
    <source>
        <strain evidence="3">cv. XIE 37</strain>
        <tissue evidence="2">Leaf</tissue>
    </source>
</reference>
<comment type="caution">
    <text evidence="2">The sequence shown here is derived from an EMBL/GenBank/DDBJ whole genome shotgun (WGS) entry which is preliminary data.</text>
</comment>
<keyword evidence="3" id="KW-1185">Reference proteome</keyword>
<evidence type="ECO:0000313" key="3">
    <source>
        <dbReference type="Proteomes" id="UP000593562"/>
    </source>
</evidence>
<accession>A0A7J7CP39</accession>
<gene>
    <name evidence="2" type="ORF">HS088_TW15G01366</name>
</gene>